<dbReference type="EMBL" id="BLKM01008141">
    <property type="protein sequence ID" value="GFG32596.1"/>
    <property type="molecule type" value="Genomic_DNA"/>
</dbReference>
<dbReference type="GO" id="GO:0000972">
    <property type="term" value="P:transcription-dependent tethering of RNA polymerase II gene DNA at nuclear periphery"/>
    <property type="evidence" value="ECO:0007669"/>
    <property type="project" value="TreeGrafter"/>
</dbReference>
<comment type="caution">
    <text evidence="6">The sequence shown here is derived from an EMBL/GenBank/DDBJ whole genome shotgun (WGS) entry which is preliminary data.</text>
</comment>
<gene>
    <name evidence="6" type="ORF">Cfor_12359</name>
</gene>
<evidence type="ECO:0000256" key="2">
    <source>
        <dbReference type="ARBA" id="ARBA00005569"/>
    </source>
</evidence>
<dbReference type="GO" id="GO:0031080">
    <property type="term" value="C:nuclear pore outer ring"/>
    <property type="evidence" value="ECO:0007669"/>
    <property type="project" value="TreeGrafter"/>
</dbReference>
<dbReference type="AlphaFoldDB" id="A0A6L2PJQ4"/>
<evidence type="ECO:0000256" key="3">
    <source>
        <dbReference type="ARBA" id="ARBA00022448"/>
    </source>
</evidence>
<dbReference type="PANTHER" id="PTHR13405:SF11">
    <property type="entry name" value="NUCLEAR PORE COMPLEX PROTEIN NUP133"/>
    <property type="match status" value="1"/>
</dbReference>
<dbReference type="SUPFAM" id="SSF117289">
    <property type="entry name" value="Nucleoporin domain"/>
    <property type="match status" value="1"/>
</dbReference>
<dbReference type="GO" id="GO:0006606">
    <property type="term" value="P:protein import into nucleus"/>
    <property type="evidence" value="ECO:0007669"/>
    <property type="project" value="TreeGrafter"/>
</dbReference>
<accession>A0A6L2PJQ4</accession>
<name>A0A6L2PJQ4_COPFO</name>
<dbReference type="Proteomes" id="UP000502823">
    <property type="component" value="Unassembled WGS sequence"/>
</dbReference>
<feature type="domain" description="Nucleoporin Nup133/Nup155-like N-terminal" evidence="5">
    <location>
        <begin position="157"/>
        <end position="516"/>
    </location>
</feature>
<dbReference type="OrthoDB" id="103454at2759"/>
<evidence type="ECO:0000259" key="5">
    <source>
        <dbReference type="Pfam" id="PF08801"/>
    </source>
</evidence>
<dbReference type="InterPro" id="IPR014908">
    <property type="entry name" value="Nucleoporin_Nup133/Nup155_N"/>
</dbReference>
<evidence type="ECO:0000313" key="7">
    <source>
        <dbReference type="Proteomes" id="UP000502823"/>
    </source>
</evidence>
<dbReference type="Gene3D" id="2.130.10.10">
    <property type="entry name" value="YVTN repeat-like/Quinoprotein amine dehydrogenase"/>
    <property type="match status" value="1"/>
</dbReference>
<dbReference type="PANTHER" id="PTHR13405">
    <property type="entry name" value="NUCLEAR PORE COMPLEX PROTEIN NUP133"/>
    <property type="match status" value="1"/>
</dbReference>
<dbReference type="InterPro" id="IPR037624">
    <property type="entry name" value="Nup133-like"/>
</dbReference>
<reference evidence="7" key="1">
    <citation type="submission" date="2020-01" db="EMBL/GenBank/DDBJ databases">
        <title>Draft genome sequence of the Termite Coptotermes fromosanus.</title>
        <authorList>
            <person name="Itakura S."/>
            <person name="Yosikawa Y."/>
            <person name="Umezawa K."/>
        </authorList>
    </citation>
    <scope>NUCLEOTIDE SEQUENCE [LARGE SCALE GENOMIC DNA]</scope>
</reference>
<protein>
    <recommendedName>
        <fullName evidence="5">Nucleoporin Nup133/Nup155-like N-terminal domain-containing protein</fullName>
    </recommendedName>
</protein>
<dbReference type="GO" id="GO:0016973">
    <property type="term" value="P:poly(A)+ mRNA export from nucleus"/>
    <property type="evidence" value="ECO:0007669"/>
    <property type="project" value="TreeGrafter"/>
</dbReference>
<evidence type="ECO:0000313" key="6">
    <source>
        <dbReference type="EMBL" id="GFG32596.1"/>
    </source>
</evidence>
<evidence type="ECO:0000256" key="1">
    <source>
        <dbReference type="ARBA" id="ARBA00004123"/>
    </source>
</evidence>
<dbReference type="InParanoid" id="A0A6L2PJQ4"/>
<dbReference type="Pfam" id="PF08801">
    <property type="entry name" value="Nucleoporin_N"/>
    <property type="match status" value="1"/>
</dbReference>
<proteinExistence type="inferred from homology"/>
<organism evidence="6 7">
    <name type="scientific">Coptotermes formosanus</name>
    <name type="common">Formosan subterranean termite</name>
    <dbReference type="NCBI Taxonomy" id="36987"/>
    <lineage>
        <taxon>Eukaryota</taxon>
        <taxon>Metazoa</taxon>
        <taxon>Ecdysozoa</taxon>
        <taxon>Arthropoda</taxon>
        <taxon>Hexapoda</taxon>
        <taxon>Insecta</taxon>
        <taxon>Pterygota</taxon>
        <taxon>Neoptera</taxon>
        <taxon>Polyneoptera</taxon>
        <taxon>Dictyoptera</taxon>
        <taxon>Blattodea</taxon>
        <taxon>Blattoidea</taxon>
        <taxon>Termitoidae</taxon>
        <taxon>Rhinotermitidae</taxon>
        <taxon>Coptotermes</taxon>
    </lineage>
</organism>
<evidence type="ECO:0000256" key="4">
    <source>
        <dbReference type="ARBA" id="ARBA00023242"/>
    </source>
</evidence>
<keyword evidence="4" id="KW-0539">Nucleus</keyword>
<comment type="subcellular location">
    <subcellularLocation>
        <location evidence="1">Nucleus</location>
    </subcellularLocation>
</comment>
<comment type="similarity">
    <text evidence="2">Belongs to the nucleoporin Nup133 family.</text>
</comment>
<sequence length="730" mass="80621">MGVCFHRMSNNKNYVMFPKNLVSQRQKTLFSLPDQSQKSKMFAYGITLDNETDGTLSDYWTRRVLIRMYPTSKMQEAIGRQKELRNAKGSFYSSAHMDHGGSPFTPKSVLSPRISRTTASSRRSGILPSVKKASGRFSVSGRSNQSVQIIFKTANHVVESFGFPLPVLVTEALTFADRNTAVSVHISADGWAWFVCGRRLLIWQYKQTLDAGKQRRVVSGQCRELTLPPSDLAHRADLVSVYIAEGSQVPSCIAVSPEGTVRYWPSIAHEGTSVEDNADLQGQECDSLTDIGPLGCILATTTSTIVLVQPQITGGRHSIACRMLKTPQGWLGGIGRRVSSLIFGGLPTSQVMETKLVKVVAVDGSGFDSDEWRVYVLAEQSLQKWILVPGEAERLVYECEVNRMVREAFHETVWESCVGSLSELDIWLLDMQPVDGGVMLLVAAVNMQVTPQLHYAFGKLSTESSNPPVRFTSFFPLKNSVFYREEDEAELLSFRFLLVGHAAYMYNQKAVTAVSVAFSDEPDTIEFLGPGDRVLGGAVCGNVAVFFSKVHGLVSVSPFDFSPGDLNSVSFSEAGGALDMTSSQFSESVNISLSEVELEELTMNKDATAQIKAAFIHYSKRNLAQSEAIVNEIFSPEEESVIDIDAALDTVVLKVSQDLVNDIPAGDPRWVEMRVPAKCQYERHVLVIVHMSRQLKIIQEAEEIKTCMLLANAVWVLSDLQAGYVLNTWS</sequence>
<keyword evidence="7" id="KW-1185">Reference proteome</keyword>
<dbReference type="FunCoup" id="A0A6L2PJQ4">
    <property type="interactions" value="2034"/>
</dbReference>
<dbReference type="GO" id="GO:0017056">
    <property type="term" value="F:structural constituent of nuclear pore"/>
    <property type="evidence" value="ECO:0007669"/>
    <property type="project" value="InterPro"/>
</dbReference>
<dbReference type="InterPro" id="IPR015943">
    <property type="entry name" value="WD40/YVTN_repeat-like_dom_sf"/>
</dbReference>
<keyword evidence="3" id="KW-0813">Transport</keyword>